<keyword evidence="2" id="KW-1185">Reference proteome</keyword>
<evidence type="ECO:0000313" key="1">
    <source>
        <dbReference type="EMBL" id="TWU20795.1"/>
    </source>
</evidence>
<reference evidence="1 2" key="1">
    <citation type="submission" date="2019-02" db="EMBL/GenBank/DDBJ databases">
        <title>Deep-cultivation of Planctomycetes and their phenomic and genomic characterization uncovers novel biology.</title>
        <authorList>
            <person name="Wiegand S."/>
            <person name="Jogler M."/>
            <person name="Boedeker C."/>
            <person name="Pinto D."/>
            <person name="Vollmers J."/>
            <person name="Rivas-Marin E."/>
            <person name="Kohn T."/>
            <person name="Peeters S.H."/>
            <person name="Heuer A."/>
            <person name="Rast P."/>
            <person name="Oberbeckmann S."/>
            <person name="Bunk B."/>
            <person name="Jeske O."/>
            <person name="Meyerdierks A."/>
            <person name="Storesund J.E."/>
            <person name="Kallscheuer N."/>
            <person name="Luecker S."/>
            <person name="Lage O.M."/>
            <person name="Pohl T."/>
            <person name="Merkel B.J."/>
            <person name="Hornburger P."/>
            <person name="Mueller R.-W."/>
            <person name="Bruemmer F."/>
            <person name="Labrenz M."/>
            <person name="Spormann A.M."/>
            <person name="Op Den Camp H."/>
            <person name="Overmann J."/>
            <person name="Amann R."/>
            <person name="Jetten M.S.M."/>
            <person name="Mascher T."/>
            <person name="Medema M.H."/>
            <person name="Devos D.P."/>
            <person name="Kaster A.-K."/>
            <person name="Ovreas L."/>
            <person name="Rohde M."/>
            <person name="Galperin M.Y."/>
            <person name="Jogler C."/>
        </authorList>
    </citation>
    <scope>NUCLEOTIDE SEQUENCE [LARGE SCALE GENOMIC DNA]</scope>
    <source>
        <strain evidence="1 2">Pla144</strain>
    </source>
</reference>
<accession>A0A5C6C9K4</accession>
<evidence type="ECO:0000313" key="2">
    <source>
        <dbReference type="Proteomes" id="UP000318437"/>
    </source>
</evidence>
<dbReference type="EMBL" id="SJPS01000013">
    <property type="protein sequence ID" value="TWU20795.1"/>
    <property type="molecule type" value="Genomic_DNA"/>
</dbReference>
<protein>
    <submittedName>
        <fullName evidence="1">Uncharacterized protein</fullName>
    </submittedName>
</protein>
<gene>
    <name evidence="1" type="ORF">Pla144_48460</name>
</gene>
<organism evidence="1 2">
    <name type="scientific">Bythopirellula polymerisocia</name>
    <dbReference type="NCBI Taxonomy" id="2528003"/>
    <lineage>
        <taxon>Bacteria</taxon>
        <taxon>Pseudomonadati</taxon>
        <taxon>Planctomycetota</taxon>
        <taxon>Planctomycetia</taxon>
        <taxon>Pirellulales</taxon>
        <taxon>Lacipirellulaceae</taxon>
        <taxon>Bythopirellula</taxon>
    </lineage>
</organism>
<name>A0A5C6C9K4_9BACT</name>
<proteinExistence type="predicted"/>
<dbReference type="AlphaFoldDB" id="A0A5C6C9K4"/>
<sequence length="46" mass="5423">MDTDAAVGIWIHSEQMVDNQKRKRVYYPFALTRISNIPEIIEKQCN</sequence>
<comment type="caution">
    <text evidence="1">The sequence shown here is derived from an EMBL/GenBank/DDBJ whole genome shotgun (WGS) entry which is preliminary data.</text>
</comment>
<dbReference type="Proteomes" id="UP000318437">
    <property type="component" value="Unassembled WGS sequence"/>
</dbReference>